<dbReference type="CDD" id="cd03023">
    <property type="entry name" value="DsbA_Com1_like"/>
    <property type="match status" value="1"/>
</dbReference>
<dbReference type="OrthoDB" id="9780147at2"/>
<reference evidence="7 8" key="1">
    <citation type="submission" date="2019-01" db="EMBL/GenBank/DDBJ databases">
        <authorList>
            <person name="Chen W.-M."/>
        </authorList>
    </citation>
    <scope>NUCLEOTIDE SEQUENCE [LARGE SCALE GENOMIC DNA]</scope>
    <source>
        <strain evidence="7 8">CCP-7</strain>
    </source>
</reference>
<evidence type="ECO:0000256" key="2">
    <source>
        <dbReference type="ARBA" id="ARBA00023002"/>
    </source>
</evidence>
<evidence type="ECO:0000256" key="4">
    <source>
        <dbReference type="ARBA" id="ARBA00023284"/>
    </source>
</evidence>
<accession>A0A437M0Y0</accession>
<dbReference type="EMBL" id="SACN01000002">
    <property type="protein sequence ID" value="RVT91318.1"/>
    <property type="molecule type" value="Genomic_DNA"/>
</dbReference>
<dbReference type="Gene3D" id="3.40.30.10">
    <property type="entry name" value="Glutaredoxin"/>
    <property type="match status" value="1"/>
</dbReference>
<feature type="signal peptide" evidence="5">
    <location>
        <begin position="1"/>
        <end position="23"/>
    </location>
</feature>
<evidence type="ECO:0000256" key="3">
    <source>
        <dbReference type="ARBA" id="ARBA00023157"/>
    </source>
</evidence>
<dbReference type="PANTHER" id="PTHR13887:SF14">
    <property type="entry name" value="DISULFIDE BOND FORMATION PROTEIN D"/>
    <property type="match status" value="1"/>
</dbReference>
<protein>
    <submittedName>
        <fullName evidence="7">DsbA family protein</fullName>
    </submittedName>
</protein>
<dbReference type="AlphaFoldDB" id="A0A437M0Y0"/>
<evidence type="ECO:0000313" key="8">
    <source>
        <dbReference type="Proteomes" id="UP000282971"/>
    </source>
</evidence>
<keyword evidence="1 5" id="KW-0732">Signal</keyword>
<organism evidence="7 8">
    <name type="scientific">Sphingomonas crocodyli</name>
    <dbReference type="NCBI Taxonomy" id="1979270"/>
    <lineage>
        <taxon>Bacteria</taxon>
        <taxon>Pseudomonadati</taxon>
        <taxon>Pseudomonadota</taxon>
        <taxon>Alphaproteobacteria</taxon>
        <taxon>Sphingomonadales</taxon>
        <taxon>Sphingomonadaceae</taxon>
        <taxon>Sphingomonas</taxon>
    </lineage>
</organism>
<keyword evidence="8" id="KW-1185">Reference proteome</keyword>
<evidence type="ECO:0000256" key="5">
    <source>
        <dbReference type="SAM" id="SignalP"/>
    </source>
</evidence>
<evidence type="ECO:0000259" key="6">
    <source>
        <dbReference type="PROSITE" id="PS51352"/>
    </source>
</evidence>
<name>A0A437M0Y0_9SPHN</name>
<evidence type="ECO:0000313" key="7">
    <source>
        <dbReference type="EMBL" id="RVT91318.1"/>
    </source>
</evidence>
<gene>
    <name evidence="7" type="ORF">EOD43_14770</name>
</gene>
<dbReference type="PANTHER" id="PTHR13887">
    <property type="entry name" value="GLUTATHIONE S-TRANSFERASE KAPPA"/>
    <property type="match status" value="1"/>
</dbReference>
<keyword evidence="4" id="KW-0676">Redox-active center</keyword>
<keyword evidence="3" id="KW-1015">Disulfide bond</keyword>
<sequence>MLKRHRWTIFAASAGLAASIAVAATLAPSSNPAASLPARDKAAIEAVVREYILAHPEIIPEAIERLRDKQSADAYARNKAALEKPFAGAWAGAEDGKIVVAMFSDYACGYCRASMADVTRLIADNKDVKFVWREIPILGPGSDVAARGALAAALQGKYRDFHSRMFAAGRPDEGRVTDALKASGVDLARARTDMASAAVASEIRNNLALAGEIDDSGIATPTFVIGGQVLKGAVGYDALKAAVAKARKS</sequence>
<feature type="domain" description="Thioredoxin" evidence="6">
    <location>
        <begin position="25"/>
        <end position="248"/>
    </location>
</feature>
<dbReference type="GO" id="GO:0016491">
    <property type="term" value="F:oxidoreductase activity"/>
    <property type="evidence" value="ECO:0007669"/>
    <property type="project" value="UniProtKB-KW"/>
</dbReference>
<proteinExistence type="predicted"/>
<dbReference type="InterPro" id="IPR041205">
    <property type="entry name" value="ScsC_N"/>
</dbReference>
<feature type="chain" id="PRO_5019203588" evidence="5">
    <location>
        <begin position="24"/>
        <end position="249"/>
    </location>
</feature>
<dbReference type="Pfam" id="PF01323">
    <property type="entry name" value="DSBA"/>
    <property type="match status" value="1"/>
</dbReference>
<dbReference type="InterPro" id="IPR013766">
    <property type="entry name" value="Thioredoxin_domain"/>
</dbReference>
<dbReference type="InterPro" id="IPR001853">
    <property type="entry name" value="DSBA-like_thioredoxin_dom"/>
</dbReference>
<dbReference type="InterPro" id="IPR036249">
    <property type="entry name" value="Thioredoxin-like_sf"/>
</dbReference>
<dbReference type="PROSITE" id="PS51352">
    <property type="entry name" value="THIOREDOXIN_2"/>
    <property type="match status" value="1"/>
</dbReference>
<evidence type="ECO:0000256" key="1">
    <source>
        <dbReference type="ARBA" id="ARBA00022729"/>
    </source>
</evidence>
<comment type="caution">
    <text evidence="7">The sequence shown here is derived from an EMBL/GenBank/DDBJ whole genome shotgun (WGS) entry which is preliminary data.</text>
</comment>
<dbReference type="Pfam" id="PF18312">
    <property type="entry name" value="ScsC_N"/>
    <property type="match status" value="1"/>
</dbReference>
<keyword evidence="2" id="KW-0560">Oxidoreductase</keyword>
<dbReference type="SUPFAM" id="SSF52833">
    <property type="entry name" value="Thioredoxin-like"/>
    <property type="match status" value="1"/>
</dbReference>
<dbReference type="Proteomes" id="UP000282971">
    <property type="component" value="Unassembled WGS sequence"/>
</dbReference>